<dbReference type="InterPro" id="IPR036640">
    <property type="entry name" value="ABC1_TM_sf"/>
</dbReference>
<dbReference type="InterPro" id="IPR017750">
    <property type="entry name" value="ATPase_T1SS"/>
</dbReference>
<keyword evidence="6" id="KW-0378">Hydrolase</keyword>
<keyword evidence="15" id="KW-1185">Reference proteome</keyword>
<dbReference type="InterPro" id="IPR027417">
    <property type="entry name" value="P-loop_NTPase"/>
</dbReference>
<feature type="transmembrane region" description="Helical" evidence="10">
    <location>
        <begin position="303"/>
        <end position="323"/>
    </location>
</feature>
<feature type="domain" description="Peptidase C39" evidence="13">
    <location>
        <begin position="5"/>
        <end position="130"/>
    </location>
</feature>
<evidence type="ECO:0000259" key="13">
    <source>
        <dbReference type="PROSITE" id="PS50990"/>
    </source>
</evidence>
<evidence type="ECO:0000256" key="1">
    <source>
        <dbReference type="ARBA" id="ARBA00004651"/>
    </source>
</evidence>
<dbReference type="SUPFAM" id="SSF52540">
    <property type="entry name" value="P-loop containing nucleoside triphosphate hydrolases"/>
    <property type="match status" value="1"/>
</dbReference>
<evidence type="ECO:0000256" key="4">
    <source>
        <dbReference type="ARBA" id="ARBA00022692"/>
    </source>
</evidence>
<dbReference type="Gene3D" id="1.20.1560.10">
    <property type="entry name" value="ABC transporter type 1, transmembrane domain"/>
    <property type="match status" value="1"/>
</dbReference>
<comment type="subcellular location">
    <subcellularLocation>
        <location evidence="1">Cell membrane</location>
        <topology evidence="1">Multi-pass membrane protein</topology>
    </subcellularLocation>
</comment>
<organism evidence="14 15">
    <name type="scientific">Cupriavidus pampae</name>
    <dbReference type="NCBI Taxonomy" id="659251"/>
    <lineage>
        <taxon>Bacteria</taxon>
        <taxon>Pseudomonadati</taxon>
        <taxon>Pseudomonadota</taxon>
        <taxon>Betaproteobacteria</taxon>
        <taxon>Burkholderiales</taxon>
        <taxon>Burkholderiaceae</taxon>
        <taxon>Cupriavidus</taxon>
    </lineage>
</organism>
<keyword evidence="5" id="KW-0547">Nucleotide-binding</keyword>
<evidence type="ECO:0000256" key="2">
    <source>
        <dbReference type="ARBA" id="ARBA00022475"/>
    </source>
</evidence>
<dbReference type="Gene3D" id="3.90.70.10">
    <property type="entry name" value="Cysteine proteinases"/>
    <property type="match status" value="1"/>
</dbReference>
<evidence type="ECO:0000256" key="10">
    <source>
        <dbReference type="SAM" id="Phobius"/>
    </source>
</evidence>
<keyword evidence="7 14" id="KW-0067">ATP-binding</keyword>
<dbReference type="GO" id="GO:0005524">
    <property type="term" value="F:ATP binding"/>
    <property type="evidence" value="ECO:0007669"/>
    <property type="project" value="UniProtKB-KW"/>
</dbReference>
<keyword evidence="3" id="KW-0997">Cell inner membrane</keyword>
<keyword evidence="2" id="KW-1003">Cell membrane</keyword>
<evidence type="ECO:0000256" key="6">
    <source>
        <dbReference type="ARBA" id="ARBA00022801"/>
    </source>
</evidence>
<dbReference type="NCBIfam" id="TIGR03375">
    <property type="entry name" value="type_I_sec_LssB"/>
    <property type="match status" value="1"/>
</dbReference>
<feature type="transmembrane region" description="Helical" evidence="10">
    <location>
        <begin position="418"/>
        <end position="440"/>
    </location>
</feature>
<feature type="domain" description="ABC transporter" evidence="11">
    <location>
        <begin position="478"/>
        <end position="717"/>
    </location>
</feature>
<dbReference type="EMBL" id="CAJZAG010000003">
    <property type="protein sequence ID" value="CAG9169874.1"/>
    <property type="molecule type" value="Genomic_DNA"/>
</dbReference>
<dbReference type="InterPro" id="IPR003439">
    <property type="entry name" value="ABC_transporter-like_ATP-bd"/>
</dbReference>
<dbReference type="Pfam" id="PF00005">
    <property type="entry name" value="ABC_tran"/>
    <property type="match status" value="1"/>
</dbReference>
<dbReference type="InterPro" id="IPR017871">
    <property type="entry name" value="ABC_transporter-like_CS"/>
</dbReference>
<keyword evidence="4 10" id="KW-0812">Transmembrane</keyword>
<gene>
    <name evidence="14" type="primary">apxIB_3</name>
    <name evidence="14" type="ORF">LMG32289_01892</name>
</gene>
<dbReference type="PROSITE" id="PS50929">
    <property type="entry name" value="ABC_TM1F"/>
    <property type="match status" value="1"/>
</dbReference>
<evidence type="ECO:0000259" key="12">
    <source>
        <dbReference type="PROSITE" id="PS50929"/>
    </source>
</evidence>
<name>A0ABM8WR06_9BURK</name>
<evidence type="ECO:0000256" key="7">
    <source>
        <dbReference type="ARBA" id="ARBA00022840"/>
    </source>
</evidence>
<reference evidence="14 15" key="1">
    <citation type="submission" date="2021-08" db="EMBL/GenBank/DDBJ databases">
        <authorList>
            <person name="Peeters C."/>
        </authorList>
    </citation>
    <scope>NUCLEOTIDE SEQUENCE [LARGE SCALE GENOMIC DNA]</scope>
    <source>
        <strain evidence="14 15">LMG 32289</strain>
    </source>
</reference>
<evidence type="ECO:0000256" key="3">
    <source>
        <dbReference type="ARBA" id="ARBA00022519"/>
    </source>
</evidence>
<dbReference type="Proteomes" id="UP000706525">
    <property type="component" value="Unassembled WGS sequence"/>
</dbReference>
<feature type="transmembrane region" description="Helical" evidence="10">
    <location>
        <begin position="196"/>
        <end position="216"/>
    </location>
</feature>
<comment type="caution">
    <text evidence="14">The sequence shown here is derived from an EMBL/GenBank/DDBJ whole genome shotgun (WGS) entry which is preliminary data.</text>
</comment>
<dbReference type="InterPro" id="IPR003593">
    <property type="entry name" value="AAA+_ATPase"/>
</dbReference>
<feature type="transmembrane region" description="Helical" evidence="10">
    <location>
        <begin position="384"/>
        <end position="406"/>
    </location>
</feature>
<dbReference type="InterPro" id="IPR011527">
    <property type="entry name" value="ABC1_TM_dom"/>
</dbReference>
<evidence type="ECO:0000256" key="9">
    <source>
        <dbReference type="ARBA" id="ARBA00023136"/>
    </source>
</evidence>
<dbReference type="Gene3D" id="3.40.50.300">
    <property type="entry name" value="P-loop containing nucleotide triphosphate hydrolases"/>
    <property type="match status" value="1"/>
</dbReference>
<keyword evidence="9 10" id="KW-0472">Membrane</keyword>
<dbReference type="CDD" id="cd18587">
    <property type="entry name" value="ABC_6TM_LapB_like"/>
    <property type="match status" value="1"/>
</dbReference>
<keyword evidence="8 10" id="KW-1133">Transmembrane helix</keyword>
<dbReference type="SUPFAM" id="SSF90123">
    <property type="entry name" value="ABC transporter transmembrane region"/>
    <property type="match status" value="1"/>
</dbReference>
<dbReference type="PROSITE" id="PS50893">
    <property type="entry name" value="ABC_TRANSPORTER_2"/>
    <property type="match status" value="1"/>
</dbReference>
<dbReference type="Pfam" id="PF00664">
    <property type="entry name" value="ABC_membrane"/>
    <property type="match status" value="1"/>
</dbReference>
<accession>A0ABM8WR06</accession>
<dbReference type="InterPro" id="IPR039421">
    <property type="entry name" value="Type_1_exporter"/>
</dbReference>
<evidence type="ECO:0000313" key="14">
    <source>
        <dbReference type="EMBL" id="CAG9169874.1"/>
    </source>
</evidence>
<dbReference type="SMART" id="SM00382">
    <property type="entry name" value="AAA"/>
    <property type="match status" value="1"/>
</dbReference>
<dbReference type="InterPro" id="IPR005074">
    <property type="entry name" value="Peptidase_C39"/>
</dbReference>
<protein>
    <submittedName>
        <fullName evidence="14">Toxin RTX-I translocation ATP-binding protein</fullName>
    </submittedName>
</protein>
<feature type="domain" description="ABC transmembrane type-1" evidence="12">
    <location>
        <begin position="166"/>
        <end position="444"/>
    </location>
</feature>
<evidence type="ECO:0000313" key="15">
    <source>
        <dbReference type="Proteomes" id="UP000706525"/>
    </source>
</evidence>
<evidence type="ECO:0000256" key="5">
    <source>
        <dbReference type="ARBA" id="ARBA00022741"/>
    </source>
</evidence>
<dbReference type="PROSITE" id="PS00211">
    <property type="entry name" value="ABC_TRANSPORTER_1"/>
    <property type="match status" value="1"/>
</dbReference>
<evidence type="ECO:0000259" key="11">
    <source>
        <dbReference type="PROSITE" id="PS50893"/>
    </source>
</evidence>
<proteinExistence type="predicted"/>
<sequence>MTPGPADAPCDTLLEAVRWVCVYYGLNVSEAALRTGLPRGAWLSPPLAVRILEQVGISSAWAHRDLAELSSYLFPVVLQCRNGRVCVVTIRRGEGPAALYEVVFMELVGRVTVLTAKELADMYSGYALLIKPRPQLDDRAGEPLPEQDGHWLFGTVWHYRRYYTSAALGAILINVLTLASTFFTMNAYDRVIPNQAYVTLWSLAIGVMLAMLFEFVARHVRAHLVDVAGKKADLVLGTLLFRKVMATCMEYRPPSAGAFANQLREFESVRDFVSSATLTTISDLPFCIAFVAIIAVIGGPLSLVLVASIPIIIIVSIAIQGPLARTMQENLREASLKQGLLIEVVEGMESLKAVHGEGVMQMKWENFSALTAASAMKSRAMSSLAINFVTWMQQMQTVIIVVWGVYLIHDGALSTGALIGSVILASRAVSPLAAVVGLAVRFQQARAALRSLNRLVALPVDRVPGRRYLARQHFTGDIELKGIGFAYPVPPGQTAPRVLQDISLHIGAGERVAVLGNIGSGKSTLLRVMAALFRAQDGQLLFDDIDAGQIDPADVRAAVGLLSQDARLFHGTLRDNVMIGNPSCGTERFLEVARLTGVDQIAAHHPRGFDMPVGEMGEGLSGGQRQLVALARCLLLEPRILLMDEPTSSMDLQTELHFLHRLSAASKGQTLVVATHRLSVLNLVERVVVLNEGRVHLDGPKDAVLRELGIVALPVQGHAPAPPARGAA</sequence>
<dbReference type="PANTHER" id="PTHR43394:SF1">
    <property type="entry name" value="ATP-BINDING CASSETTE SUB-FAMILY B MEMBER 10, MITOCHONDRIAL"/>
    <property type="match status" value="1"/>
</dbReference>
<dbReference type="PROSITE" id="PS50990">
    <property type="entry name" value="PEPTIDASE_C39"/>
    <property type="match status" value="1"/>
</dbReference>
<feature type="transmembrane region" description="Helical" evidence="10">
    <location>
        <begin position="162"/>
        <end position="184"/>
    </location>
</feature>
<evidence type="ECO:0000256" key="8">
    <source>
        <dbReference type="ARBA" id="ARBA00022989"/>
    </source>
</evidence>
<dbReference type="PANTHER" id="PTHR43394">
    <property type="entry name" value="ATP-DEPENDENT PERMEASE MDL1, MITOCHONDRIAL"/>
    <property type="match status" value="1"/>
</dbReference>